<evidence type="ECO:0000313" key="2">
    <source>
        <dbReference type="Proteomes" id="UP000622552"/>
    </source>
</evidence>
<comment type="caution">
    <text evidence="1">The sequence shown here is derived from an EMBL/GenBank/DDBJ whole genome shotgun (WGS) entry which is preliminary data.</text>
</comment>
<evidence type="ECO:0000313" key="1">
    <source>
        <dbReference type="EMBL" id="MBG6136742.1"/>
    </source>
</evidence>
<keyword evidence="2" id="KW-1185">Reference proteome</keyword>
<gene>
    <name evidence="1" type="ORF">IW245_002936</name>
</gene>
<dbReference type="RefSeq" id="WP_197003677.1">
    <property type="nucleotide sequence ID" value="NZ_BONS01000016.1"/>
</dbReference>
<dbReference type="AlphaFoldDB" id="A0A8J7KWM5"/>
<proteinExistence type="predicted"/>
<reference evidence="1" key="1">
    <citation type="submission" date="2020-11" db="EMBL/GenBank/DDBJ databases">
        <title>Sequencing the genomes of 1000 actinobacteria strains.</title>
        <authorList>
            <person name="Klenk H.-P."/>
        </authorList>
    </citation>
    <scope>NUCLEOTIDE SEQUENCE</scope>
    <source>
        <strain evidence="1">DSM 45356</strain>
    </source>
</reference>
<protein>
    <submittedName>
        <fullName evidence="1">Uncharacterized protein</fullName>
    </submittedName>
</protein>
<dbReference type="EMBL" id="JADOUF010000001">
    <property type="protein sequence ID" value="MBG6136742.1"/>
    <property type="molecule type" value="Genomic_DNA"/>
</dbReference>
<name>A0A8J7KWM5_9ACTN</name>
<sequence>MHLIQSANTLGAEIELAAAATIRRLINGKELTTEQELIACAKYGQPERHSDPHIGGEVNAVARRKADLTLADPVGLYFDDLRTDGWATPDDADPKSFWTYVRGAQGYGVRAVYEVPAGKPYTVGDITINGKPIRYGAQIADFITIKLTATACRFGQSTARPQTGCVARAPKAEPSASAYTAEALSTHGYLGADPSETPRVTRLT</sequence>
<dbReference type="Proteomes" id="UP000622552">
    <property type="component" value="Unassembled WGS sequence"/>
</dbReference>
<organism evidence="1 2">
    <name type="scientific">Longispora fulva</name>
    <dbReference type="NCBI Taxonomy" id="619741"/>
    <lineage>
        <taxon>Bacteria</taxon>
        <taxon>Bacillati</taxon>
        <taxon>Actinomycetota</taxon>
        <taxon>Actinomycetes</taxon>
        <taxon>Micromonosporales</taxon>
        <taxon>Micromonosporaceae</taxon>
        <taxon>Longispora</taxon>
    </lineage>
</organism>
<accession>A0A8J7KWM5</accession>